<name>A0A5B7CYM9_PORTR</name>
<dbReference type="Proteomes" id="UP000324222">
    <property type="component" value="Unassembled WGS sequence"/>
</dbReference>
<feature type="chain" id="PRO_5023124438" evidence="1">
    <location>
        <begin position="19"/>
        <end position="65"/>
    </location>
</feature>
<evidence type="ECO:0000313" key="3">
    <source>
        <dbReference type="Proteomes" id="UP000324222"/>
    </source>
</evidence>
<sequence>MLTSLLILLNCIPPLLRCIRIFPLTLSVQLSNAKVNQYSQSFKFFSGKLWNSCLCLYWISNFCMT</sequence>
<reference evidence="2 3" key="1">
    <citation type="submission" date="2019-05" db="EMBL/GenBank/DDBJ databases">
        <title>Another draft genome of Portunus trituberculatus and its Hox gene families provides insights of decapod evolution.</title>
        <authorList>
            <person name="Jeong J.-H."/>
            <person name="Song I."/>
            <person name="Kim S."/>
            <person name="Choi T."/>
            <person name="Kim D."/>
            <person name="Ryu S."/>
            <person name="Kim W."/>
        </authorList>
    </citation>
    <scope>NUCLEOTIDE SEQUENCE [LARGE SCALE GENOMIC DNA]</scope>
    <source>
        <tissue evidence="2">Muscle</tissue>
    </source>
</reference>
<proteinExistence type="predicted"/>
<comment type="caution">
    <text evidence="2">The sequence shown here is derived from an EMBL/GenBank/DDBJ whole genome shotgun (WGS) entry which is preliminary data.</text>
</comment>
<keyword evidence="1" id="KW-0732">Signal</keyword>
<evidence type="ECO:0000313" key="2">
    <source>
        <dbReference type="EMBL" id="MPC14378.1"/>
    </source>
</evidence>
<feature type="signal peptide" evidence="1">
    <location>
        <begin position="1"/>
        <end position="18"/>
    </location>
</feature>
<accession>A0A5B7CYM9</accession>
<dbReference type="EMBL" id="VSRR010000347">
    <property type="protein sequence ID" value="MPC14378.1"/>
    <property type="molecule type" value="Genomic_DNA"/>
</dbReference>
<evidence type="ECO:0000256" key="1">
    <source>
        <dbReference type="SAM" id="SignalP"/>
    </source>
</evidence>
<protein>
    <submittedName>
        <fullName evidence="2">Uncharacterized protein</fullName>
    </submittedName>
</protein>
<organism evidence="2 3">
    <name type="scientific">Portunus trituberculatus</name>
    <name type="common">Swimming crab</name>
    <name type="synonym">Neptunus trituberculatus</name>
    <dbReference type="NCBI Taxonomy" id="210409"/>
    <lineage>
        <taxon>Eukaryota</taxon>
        <taxon>Metazoa</taxon>
        <taxon>Ecdysozoa</taxon>
        <taxon>Arthropoda</taxon>
        <taxon>Crustacea</taxon>
        <taxon>Multicrustacea</taxon>
        <taxon>Malacostraca</taxon>
        <taxon>Eumalacostraca</taxon>
        <taxon>Eucarida</taxon>
        <taxon>Decapoda</taxon>
        <taxon>Pleocyemata</taxon>
        <taxon>Brachyura</taxon>
        <taxon>Eubrachyura</taxon>
        <taxon>Portunoidea</taxon>
        <taxon>Portunidae</taxon>
        <taxon>Portuninae</taxon>
        <taxon>Portunus</taxon>
    </lineage>
</organism>
<dbReference type="AlphaFoldDB" id="A0A5B7CYM9"/>
<gene>
    <name evidence="2" type="ORF">E2C01_007142</name>
</gene>
<keyword evidence="3" id="KW-1185">Reference proteome</keyword>